<evidence type="ECO:0000259" key="13">
    <source>
        <dbReference type="Pfam" id="PF00171"/>
    </source>
</evidence>
<dbReference type="AlphaFoldDB" id="A0A671UZK0"/>
<evidence type="ECO:0000256" key="9">
    <source>
        <dbReference type="ARBA" id="ARBA00049194"/>
    </source>
</evidence>
<dbReference type="PROSITE" id="PS00687">
    <property type="entry name" value="ALDEHYDE_DEHYDR_GLU"/>
    <property type="match status" value="1"/>
</dbReference>
<evidence type="ECO:0000256" key="2">
    <source>
        <dbReference type="ARBA" id="ARBA00005022"/>
    </source>
</evidence>
<dbReference type="GO" id="GO:0004029">
    <property type="term" value="F:aldehyde dehydrogenase (NAD+) activity"/>
    <property type="evidence" value="ECO:0007669"/>
    <property type="project" value="UniProtKB-EC"/>
</dbReference>
<evidence type="ECO:0000256" key="1">
    <source>
        <dbReference type="ARBA" id="ARBA00004514"/>
    </source>
</evidence>
<evidence type="ECO:0000256" key="5">
    <source>
        <dbReference type="ARBA" id="ARBA00022490"/>
    </source>
</evidence>
<dbReference type="Pfam" id="PF00171">
    <property type="entry name" value="Aldedh"/>
    <property type="match status" value="1"/>
</dbReference>
<dbReference type="GeneTree" id="ENSGT00940000163309"/>
<evidence type="ECO:0000256" key="10">
    <source>
        <dbReference type="ARBA" id="ARBA00052253"/>
    </source>
</evidence>
<dbReference type="InterPro" id="IPR016162">
    <property type="entry name" value="Ald_DH_N"/>
</dbReference>
<dbReference type="InterPro" id="IPR016163">
    <property type="entry name" value="Ald_DH_C"/>
</dbReference>
<sequence length="484" mass="52566">SLALLPTRLFKNMLYIVAMRAQPAYNQSILFPAGRVLCQMVPCGSEEVDESIKSAHSAYRKWSKMAGMERARVMLEAARIIRERREKIAKLEVINNGKSITEALVDIDIAWQCIEYYAGLAGTLAGQHVQLPGGAFAYTRREALGVCVGIGAFNYPFQIASWKSAPALACGNAMVFKPSPMTPVTAVILAEIYKEAGVPDGLFCVVQGGAETGTLLCQHPMVAKVSFTGSVPTGKKVMEMSAKGVKQVTLELGGKSPLLIFKDCELENAVRGALMANFLTQGQVCCNGTRVFVQREILPKFLEEVVKRTKAIAVGDPLLDGTRMGASRGSDLTTVSFLQGANVLCGGEPFVPSDPKLKGGYYMSPCVLDNCKDDMTCVKEEIFGPVMSVLPFDAEEEVIQRANNTTFGLASGVFTRDISRAHRVAENLEAGTCFINNYNISPVEVPFGGYKNSGFGRENGQVTIEYYSQLKTVVVEMGDVENYF</sequence>
<accession>A0A671UZK0</accession>
<evidence type="ECO:0000256" key="12">
    <source>
        <dbReference type="RuleBase" id="RU003345"/>
    </source>
</evidence>
<protein>
    <submittedName>
        <fullName evidence="14">Aldehyde dehydrogenase 9 family, member A1a, tandem duplicate 1</fullName>
    </submittedName>
</protein>
<reference evidence="14" key="3">
    <citation type="submission" date="2025-09" db="UniProtKB">
        <authorList>
            <consortium name="Ensembl"/>
        </authorList>
    </citation>
    <scope>IDENTIFICATION</scope>
</reference>
<comment type="pathway">
    <text evidence="2">Amine and polyamine biosynthesis; carnitine biosynthesis.</text>
</comment>
<proteinExistence type="inferred from homology"/>
<dbReference type="Proteomes" id="UP000472265">
    <property type="component" value="Chromosome 11"/>
</dbReference>
<evidence type="ECO:0000256" key="4">
    <source>
        <dbReference type="ARBA" id="ARBA00011881"/>
    </source>
</evidence>
<keyword evidence="5" id="KW-0963">Cytoplasm</keyword>
<dbReference type="FunFam" id="3.40.605.10:FF:000016">
    <property type="entry name" value="4-trimethylaminobutyraldehyde dehydrogenase isoform X1"/>
    <property type="match status" value="1"/>
</dbReference>
<dbReference type="InterPro" id="IPR015590">
    <property type="entry name" value="Aldehyde_DH_dom"/>
</dbReference>
<evidence type="ECO:0000256" key="3">
    <source>
        <dbReference type="ARBA" id="ARBA00009986"/>
    </source>
</evidence>
<organism evidence="14 15">
    <name type="scientific">Sparus aurata</name>
    <name type="common">Gilthead sea bream</name>
    <dbReference type="NCBI Taxonomy" id="8175"/>
    <lineage>
        <taxon>Eukaryota</taxon>
        <taxon>Metazoa</taxon>
        <taxon>Chordata</taxon>
        <taxon>Craniata</taxon>
        <taxon>Vertebrata</taxon>
        <taxon>Euteleostomi</taxon>
        <taxon>Actinopterygii</taxon>
        <taxon>Neopterygii</taxon>
        <taxon>Teleostei</taxon>
        <taxon>Neoteleostei</taxon>
        <taxon>Acanthomorphata</taxon>
        <taxon>Eupercaria</taxon>
        <taxon>Spariformes</taxon>
        <taxon>Sparidae</taxon>
        <taxon>Sparus</taxon>
    </lineage>
</organism>
<feature type="domain" description="Aldehyde dehydrogenase" evidence="13">
    <location>
        <begin position="34"/>
        <end position="473"/>
    </location>
</feature>
<reference evidence="14" key="1">
    <citation type="submission" date="2021-04" db="EMBL/GenBank/DDBJ databases">
        <authorList>
            <consortium name="Wellcome Sanger Institute Data Sharing"/>
        </authorList>
    </citation>
    <scope>NUCLEOTIDE SEQUENCE [LARGE SCALE GENOMIC DNA]</scope>
</reference>
<feature type="active site" evidence="11">
    <location>
        <position position="251"/>
    </location>
</feature>
<name>A0A671UZK0_SPAAU</name>
<dbReference type="Ensembl" id="ENSSAUT00010020591.1">
    <property type="protein sequence ID" value="ENSSAUP00010019459.1"/>
    <property type="gene ID" value="ENSSAUG00010008472.1"/>
</dbReference>
<keyword evidence="6 12" id="KW-0560">Oxidoreductase</keyword>
<dbReference type="PROSITE" id="PS00070">
    <property type="entry name" value="ALDEHYDE_DEHYDR_CYS"/>
    <property type="match status" value="1"/>
</dbReference>
<dbReference type="InterPro" id="IPR029510">
    <property type="entry name" value="Ald_DH_CS_GLU"/>
</dbReference>
<comment type="catalytic activity">
    <reaction evidence="9">
        <text>an aldehyde + NAD(+) + H2O = a carboxylate + NADH + 2 H(+)</text>
        <dbReference type="Rhea" id="RHEA:16185"/>
        <dbReference type="ChEBI" id="CHEBI:15377"/>
        <dbReference type="ChEBI" id="CHEBI:15378"/>
        <dbReference type="ChEBI" id="CHEBI:17478"/>
        <dbReference type="ChEBI" id="CHEBI:29067"/>
        <dbReference type="ChEBI" id="CHEBI:57540"/>
        <dbReference type="ChEBI" id="CHEBI:57945"/>
        <dbReference type="EC" id="1.2.1.3"/>
    </reaction>
</comment>
<dbReference type="NCBIfam" id="NF009725">
    <property type="entry name" value="PRK13252.1"/>
    <property type="match status" value="1"/>
</dbReference>
<evidence type="ECO:0000256" key="11">
    <source>
        <dbReference type="PROSITE-ProRule" id="PRU10007"/>
    </source>
</evidence>
<dbReference type="SUPFAM" id="SSF53720">
    <property type="entry name" value="ALDH-like"/>
    <property type="match status" value="1"/>
</dbReference>
<evidence type="ECO:0000256" key="8">
    <source>
        <dbReference type="ARBA" id="ARBA00037704"/>
    </source>
</evidence>
<gene>
    <name evidence="14" type="primary">ALDH9A1</name>
    <name evidence="14" type="synonym">aldh9a1a.1</name>
</gene>
<keyword evidence="15" id="KW-1185">Reference proteome</keyword>
<dbReference type="Gene3D" id="3.40.309.10">
    <property type="entry name" value="Aldehyde Dehydrogenase, Chain A, domain 2"/>
    <property type="match status" value="1"/>
</dbReference>
<reference evidence="14" key="2">
    <citation type="submission" date="2025-08" db="UniProtKB">
        <authorList>
            <consortium name="Ensembl"/>
        </authorList>
    </citation>
    <scope>IDENTIFICATION</scope>
</reference>
<comment type="function">
    <text evidence="8">Converts gamma-trimethylaminobutyraldehyde into gamma-butyrobetaine with high efficiency (in vitro). Can catalyze the irreversible oxidation of a broad range of aldehydes to the corresponding acids in an NAD-dependent reaction, but with low efficiency.</text>
</comment>
<dbReference type="InterPro" id="IPR016160">
    <property type="entry name" value="Ald_DH_CS_CYS"/>
</dbReference>
<evidence type="ECO:0000256" key="6">
    <source>
        <dbReference type="ARBA" id="ARBA00023002"/>
    </source>
</evidence>
<dbReference type="CDD" id="cd07090">
    <property type="entry name" value="ALDH_F9_TMBADH"/>
    <property type="match status" value="1"/>
</dbReference>
<comment type="subunit">
    <text evidence="4">Homotetramer.</text>
</comment>
<evidence type="ECO:0000313" key="15">
    <source>
        <dbReference type="Proteomes" id="UP000472265"/>
    </source>
</evidence>
<dbReference type="InterPro" id="IPR016161">
    <property type="entry name" value="Ald_DH/histidinol_DH"/>
</dbReference>
<dbReference type="Gene3D" id="3.40.605.10">
    <property type="entry name" value="Aldehyde Dehydrogenase, Chain A, domain 1"/>
    <property type="match status" value="1"/>
</dbReference>
<evidence type="ECO:0000313" key="14">
    <source>
        <dbReference type="Ensembl" id="ENSSAUP00010019459.1"/>
    </source>
</evidence>
<dbReference type="GO" id="GO:0047105">
    <property type="term" value="F:4-trimethylammoniobutyraldehyde dehydrogenase activity"/>
    <property type="evidence" value="ECO:0007669"/>
    <property type="project" value="UniProtKB-EC"/>
</dbReference>
<dbReference type="PANTHER" id="PTHR11699">
    <property type="entry name" value="ALDEHYDE DEHYDROGENASE-RELATED"/>
    <property type="match status" value="1"/>
</dbReference>
<evidence type="ECO:0000256" key="7">
    <source>
        <dbReference type="ARBA" id="ARBA00023027"/>
    </source>
</evidence>
<comment type="catalytic activity">
    <reaction evidence="10">
        <text>4-(trimethylamino)butanal + NAD(+) + H2O = 4-(trimethylamino)butanoate + NADH + 2 H(+)</text>
        <dbReference type="Rhea" id="RHEA:17985"/>
        <dbReference type="ChEBI" id="CHEBI:15377"/>
        <dbReference type="ChEBI" id="CHEBI:15378"/>
        <dbReference type="ChEBI" id="CHEBI:16244"/>
        <dbReference type="ChEBI" id="CHEBI:18020"/>
        <dbReference type="ChEBI" id="CHEBI:57540"/>
        <dbReference type="ChEBI" id="CHEBI:57945"/>
        <dbReference type="EC" id="1.2.1.47"/>
    </reaction>
</comment>
<comment type="subcellular location">
    <subcellularLocation>
        <location evidence="1">Cytoplasm</location>
        <location evidence="1">Cytosol</location>
    </subcellularLocation>
</comment>
<comment type="similarity">
    <text evidence="3 12">Belongs to the aldehyde dehydrogenase family.</text>
</comment>
<dbReference type="GO" id="GO:0005829">
    <property type="term" value="C:cytosol"/>
    <property type="evidence" value="ECO:0007669"/>
    <property type="project" value="UniProtKB-SubCell"/>
</dbReference>
<keyword evidence="7" id="KW-0520">NAD</keyword>
<dbReference type="FunFam" id="3.40.309.10:FF:000019">
    <property type="entry name" value="4-trimethylaminobutyraldehyde dehydrogenase isoform X1"/>
    <property type="match status" value="1"/>
</dbReference>